<keyword evidence="3" id="KW-1185">Reference proteome</keyword>
<evidence type="ECO:0000313" key="2">
    <source>
        <dbReference type="EMBL" id="KAK6637671.1"/>
    </source>
</evidence>
<dbReference type="Proteomes" id="UP001359485">
    <property type="component" value="Unassembled WGS sequence"/>
</dbReference>
<name>A0ABR1B7N6_POLSC</name>
<comment type="caution">
    <text evidence="2">The sequence shown here is derived from an EMBL/GenBank/DDBJ whole genome shotgun (WGS) entry which is preliminary data.</text>
</comment>
<sequence>MAPFDMEILDKQGLQLNEDGSFSKSPRLEFEQLPFVTREYRNLQFQKRKTYESSKKCNRKIKVKSKELWRQYQEKLISEVSTERSSLTSCTLSTSRSAKNKNLTDAMKEILLQKHLENSPRRKNDGGDVTEKLVSLKQTNDGGKDGAKGWRSAKVESVTKLPQLCPVGKGNSPAVTKSKEETHQPQVVHLDAKPSRFKVFRNQSDNMLNGFRPQLSYLERRQKEVGFNPLYLRYNFSKSLSDTNRSTYGDSVAGELPEISSRTMSTGRISANDVDEEEEEFYRKLIENDKIVRRGTRSEAQLKTTRTVDLSGSNSCKNQMELTQQKNKSSGYKGAKLTAIDMPAEVTPLTYSSKKNCHYCSLNCSSSSAATKAELALKSRAYGSMVNARNVYRLKNRSVGKSLGRNKPKATNVATPEEKVVDRRQTEVVPAPKSSQEKMAKVEKISSRLQSDSKERVKCNGKVEGEAKRSFFLPRFSARSGKEGEFATEILQQMRYCLGQDIPYDNFRRTKAMERHPTQVL</sequence>
<organism evidence="2 3">
    <name type="scientific">Polyplax serrata</name>
    <name type="common">Common mouse louse</name>
    <dbReference type="NCBI Taxonomy" id="468196"/>
    <lineage>
        <taxon>Eukaryota</taxon>
        <taxon>Metazoa</taxon>
        <taxon>Ecdysozoa</taxon>
        <taxon>Arthropoda</taxon>
        <taxon>Hexapoda</taxon>
        <taxon>Insecta</taxon>
        <taxon>Pterygota</taxon>
        <taxon>Neoptera</taxon>
        <taxon>Paraneoptera</taxon>
        <taxon>Psocodea</taxon>
        <taxon>Troctomorpha</taxon>
        <taxon>Phthiraptera</taxon>
        <taxon>Anoplura</taxon>
        <taxon>Polyplacidae</taxon>
        <taxon>Polyplax</taxon>
    </lineage>
</organism>
<accession>A0ABR1B7N6</accession>
<evidence type="ECO:0000256" key="1">
    <source>
        <dbReference type="SAM" id="MobiDB-lite"/>
    </source>
</evidence>
<protein>
    <submittedName>
        <fullName evidence="2">Uncharacterized protein</fullName>
    </submittedName>
</protein>
<proteinExistence type="predicted"/>
<feature type="region of interest" description="Disordered" evidence="1">
    <location>
        <begin position="164"/>
        <end position="186"/>
    </location>
</feature>
<evidence type="ECO:0000313" key="3">
    <source>
        <dbReference type="Proteomes" id="UP001359485"/>
    </source>
</evidence>
<gene>
    <name evidence="2" type="ORF">RUM44_008093</name>
</gene>
<dbReference type="EMBL" id="JAWJWF010000002">
    <property type="protein sequence ID" value="KAK6637671.1"/>
    <property type="molecule type" value="Genomic_DNA"/>
</dbReference>
<reference evidence="2 3" key="1">
    <citation type="submission" date="2023-09" db="EMBL/GenBank/DDBJ databases">
        <title>Genomes of two closely related lineages of the louse Polyplax serrata with different host specificities.</title>
        <authorList>
            <person name="Martinu J."/>
            <person name="Tarabai H."/>
            <person name="Stefka J."/>
            <person name="Hypsa V."/>
        </authorList>
    </citation>
    <scope>NUCLEOTIDE SEQUENCE [LARGE SCALE GENOMIC DNA]</scope>
    <source>
        <strain evidence="2">98ZLc_SE</strain>
    </source>
</reference>